<dbReference type="Proteomes" id="UP000593566">
    <property type="component" value="Unassembled WGS sequence"/>
</dbReference>
<dbReference type="Pfam" id="PF06985">
    <property type="entry name" value="HET"/>
    <property type="match status" value="1"/>
</dbReference>
<dbReference type="RefSeq" id="XP_037153974.1">
    <property type="nucleotide sequence ID" value="XM_037301157.1"/>
</dbReference>
<dbReference type="AlphaFoldDB" id="A0A8H6CKC0"/>
<evidence type="ECO:0000259" key="1">
    <source>
        <dbReference type="Pfam" id="PF06985"/>
    </source>
</evidence>
<name>A0A8H6CKC0_9LECA</name>
<proteinExistence type="predicted"/>
<comment type="caution">
    <text evidence="2">The sequence shown here is derived from an EMBL/GenBank/DDBJ whole genome shotgun (WGS) entry which is preliminary data.</text>
</comment>
<accession>A0A8H6CKC0</accession>
<dbReference type="EMBL" id="JACCJB010000008">
    <property type="protein sequence ID" value="KAF6225107.1"/>
    <property type="molecule type" value="Genomic_DNA"/>
</dbReference>
<reference evidence="2 3" key="1">
    <citation type="journal article" date="2020" name="Genomics">
        <title>Complete, high-quality genomes from long-read metagenomic sequencing of two wolf lichen thalli reveals enigmatic genome architecture.</title>
        <authorList>
            <person name="McKenzie S.K."/>
            <person name="Walston R.F."/>
            <person name="Allen J.L."/>
        </authorList>
    </citation>
    <scope>NUCLEOTIDE SEQUENCE [LARGE SCALE GENOMIC DNA]</scope>
    <source>
        <strain evidence="2">WasteWater1</strain>
    </source>
</reference>
<gene>
    <name evidence="2" type="ORF">HO133_010303</name>
</gene>
<dbReference type="GeneID" id="59338694"/>
<organism evidence="2 3">
    <name type="scientific">Letharia lupina</name>
    <dbReference type="NCBI Taxonomy" id="560253"/>
    <lineage>
        <taxon>Eukaryota</taxon>
        <taxon>Fungi</taxon>
        <taxon>Dikarya</taxon>
        <taxon>Ascomycota</taxon>
        <taxon>Pezizomycotina</taxon>
        <taxon>Lecanoromycetes</taxon>
        <taxon>OSLEUM clade</taxon>
        <taxon>Lecanoromycetidae</taxon>
        <taxon>Lecanorales</taxon>
        <taxon>Lecanorineae</taxon>
        <taxon>Parmeliaceae</taxon>
        <taxon>Letharia</taxon>
    </lineage>
</organism>
<keyword evidence="3" id="KW-1185">Reference proteome</keyword>
<evidence type="ECO:0000313" key="2">
    <source>
        <dbReference type="EMBL" id="KAF6225107.1"/>
    </source>
</evidence>
<feature type="domain" description="Heterokaryon incompatibility" evidence="1">
    <location>
        <begin position="101"/>
        <end position="247"/>
    </location>
</feature>
<dbReference type="PANTHER" id="PTHR33112:SF16">
    <property type="entry name" value="HETEROKARYON INCOMPATIBILITY DOMAIN-CONTAINING PROTEIN"/>
    <property type="match status" value="1"/>
</dbReference>
<dbReference type="PANTHER" id="PTHR33112">
    <property type="entry name" value="DOMAIN PROTEIN, PUTATIVE-RELATED"/>
    <property type="match status" value="1"/>
</dbReference>
<protein>
    <recommendedName>
        <fullName evidence="1">Heterokaryon incompatibility domain-containing protein</fullName>
    </recommendedName>
</protein>
<evidence type="ECO:0000313" key="3">
    <source>
        <dbReference type="Proteomes" id="UP000593566"/>
    </source>
</evidence>
<sequence length="568" mass="64228">MESFWDGNAKSSPVQNLVSEANIVDDPAAIDVPGRILQPLMLSGDTAAMIKNWQFTCRQNHSDYQRPAYRPQRLLQVGGGEVNHLKLQACHESSVPSLPEYAALSYMWGGPQRFMTTKDSLEARMVRIEFEDLPGTLRDAVLVCRVIGIRWLWVDVLCIIQDDPQDKLEQIKTMGEVYRSAALTIIPAFSLGSDEGFLSETFENVTLPFQCFRDNTSSGRQGSIYLIKKQLDAPRFPIETRGWTMQERLLSTRLLFFHPGRIDWVCRESHLFAGSSSSYSVNMIDESVTDRSWDKWNLNCSNIKNDDVNLQIQRWYTLSQAFSERTLSDPLDRLPALASVAKELRREFPGIGDYVAGLWTTNLAQQLLWKLHLYTQPKSRLNKFIGPSWSWVSIESSFMLPTFAIAPADIRLEILDYEIQHDISSDRYGSLLAASLEVRGRLKTAQWNISTQKIESSNGLLLAGNTKTVADSKDYASRGPLVGNIVNVYCLEVQDARYWARDIKTEGGQVFTGLLLFKCPGARSTYRRAGLFSLAKVDQDESSYAVFEAAVKNLAWFEDVEPQVITII</sequence>
<dbReference type="InterPro" id="IPR010730">
    <property type="entry name" value="HET"/>
</dbReference>